<feature type="chain" id="PRO_5044272863" evidence="6">
    <location>
        <begin position="24"/>
        <end position="165"/>
    </location>
</feature>
<dbReference type="EMBL" id="CP096916">
    <property type="protein sequence ID" value="WBM39493.1"/>
    <property type="molecule type" value="Genomic_DNA"/>
</dbReference>
<sequence length="165" mass="17962">MVPAAFTQRLLTLGLALLLAACAHTPSSRPPTAQAIGVDEHRRSAVVLSALSLLDTPYRYGGREPSTGFDCSGLVQYVFNQESSSPVPRRTSDQASASRRVSRSQLRPGDLVFFNTLGAPNSHVGIYIGKQQFINAPSSGGRVRIDSLDNPYFAKRFETARTFFD</sequence>
<feature type="signal peptide" evidence="6">
    <location>
        <begin position="1"/>
        <end position="23"/>
    </location>
</feature>
<evidence type="ECO:0000256" key="2">
    <source>
        <dbReference type="ARBA" id="ARBA00022670"/>
    </source>
</evidence>
<evidence type="ECO:0000313" key="9">
    <source>
        <dbReference type="EMBL" id="WBM39493.1"/>
    </source>
</evidence>
<comment type="similarity">
    <text evidence="1">Belongs to the peptidase C40 family.</text>
</comment>
<dbReference type="OrthoDB" id="9807055at2"/>
<keyword evidence="3" id="KW-0378">Hydrolase</keyword>
<reference evidence="9 11" key="3">
    <citation type="submission" date="2022-05" db="EMBL/GenBank/DDBJ databases">
        <title>Complete sequence of strain NY11312.</title>
        <authorList>
            <person name="Zhou D."/>
        </authorList>
    </citation>
    <scope>NUCLEOTIDE SEQUENCE [LARGE SCALE GENOMIC DNA]</scope>
    <source>
        <strain evidence="9 11">NY11312</strain>
    </source>
</reference>
<evidence type="ECO:0000256" key="5">
    <source>
        <dbReference type="SAM" id="MobiDB-lite"/>
    </source>
</evidence>
<proteinExistence type="inferred from homology"/>
<keyword evidence="11" id="KW-1185">Reference proteome</keyword>
<evidence type="ECO:0000313" key="11">
    <source>
        <dbReference type="Proteomes" id="UP001211866"/>
    </source>
</evidence>
<evidence type="ECO:0000313" key="8">
    <source>
        <dbReference type="EMBL" id="PWE12953.1"/>
    </source>
</evidence>
<reference evidence="8 10" key="1">
    <citation type="submission" date="2018-05" db="EMBL/GenBank/DDBJ databases">
        <title>Genome Sequence of an Efficient Indole-Degrading Bacterium, Alcaligenes sp.YBY.</title>
        <authorList>
            <person name="Yang B."/>
        </authorList>
    </citation>
    <scope>NUCLEOTIDE SEQUENCE [LARGE SCALE GENOMIC DNA]</scope>
    <source>
        <strain evidence="8 10">YBY</strain>
    </source>
</reference>
<dbReference type="Proteomes" id="UP000245216">
    <property type="component" value="Unassembled WGS sequence"/>
</dbReference>
<dbReference type="RefSeq" id="WP_042487606.1">
    <property type="nucleotide sequence ID" value="NZ_CAXOJJ010000082.1"/>
</dbReference>
<name>A0A2U2BG13_ALCFA</name>
<dbReference type="AlphaFoldDB" id="A0A2U2BG13"/>
<evidence type="ECO:0000256" key="1">
    <source>
        <dbReference type="ARBA" id="ARBA00007074"/>
    </source>
</evidence>
<gene>
    <name evidence="8" type="ORF">DF183_14015</name>
    <name evidence="9" type="ORF">M2J83_06705</name>
</gene>
<dbReference type="PROSITE" id="PS51935">
    <property type="entry name" value="NLPC_P60"/>
    <property type="match status" value="1"/>
</dbReference>
<evidence type="ECO:0000256" key="6">
    <source>
        <dbReference type="SAM" id="SignalP"/>
    </source>
</evidence>
<keyword evidence="4" id="KW-0788">Thiol protease</keyword>
<dbReference type="PANTHER" id="PTHR47053:SF1">
    <property type="entry name" value="MUREIN DD-ENDOPEPTIDASE MEPH-RELATED"/>
    <property type="match status" value="1"/>
</dbReference>
<dbReference type="SUPFAM" id="SSF54001">
    <property type="entry name" value="Cysteine proteinases"/>
    <property type="match status" value="1"/>
</dbReference>
<evidence type="ECO:0000256" key="3">
    <source>
        <dbReference type="ARBA" id="ARBA00022801"/>
    </source>
</evidence>
<keyword evidence="2" id="KW-0645">Protease</keyword>
<feature type="compositionally biased region" description="Low complexity" evidence="5">
    <location>
        <begin position="94"/>
        <end position="103"/>
    </location>
</feature>
<protein>
    <submittedName>
        <fullName evidence="9">C40 family peptidase</fullName>
    </submittedName>
    <submittedName>
        <fullName evidence="8">Peptidoglycan endopeptidase</fullName>
    </submittedName>
</protein>
<dbReference type="Pfam" id="PF00877">
    <property type="entry name" value="NLPC_P60"/>
    <property type="match status" value="1"/>
</dbReference>
<dbReference type="InterPro" id="IPR051202">
    <property type="entry name" value="Peptidase_C40"/>
</dbReference>
<feature type="region of interest" description="Disordered" evidence="5">
    <location>
        <begin position="84"/>
        <end position="103"/>
    </location>
</feature>
<feature type="domain" description="NlpC/P60" evidence="7">
    <location>
        <begin position="40"/>
        <end position="164"/>
    </location>
</feature>
<dbReference type="Proteomes" id="UP001211866">
    <property type="component" value="Chromosome"/>
</dbReference>
<organism evidence="8 10">
    <name type="scientific">Alcaligenes faecalis</name>
    <dbReference type="NCBI Taxonomy" id="511"/>
    <lineage>
        <taxon>Bacteria</taxon>
        <taxon>Pseudomonadati</taxon>
        <taxon>Pseudomonadota</taxon>
        <taxon>Betaproteobacteria</taxon>
        <taxon>Burkholderiales</taxon>
        <taxon>Alcaligenaceae</taxon>
        <taxon>Alcaligenes</taxon>
    </lineage>
</organism>
<keyword evidence="6" id="KW-0732">Signal</keyword>
<dbReference type="Gene3D" id="3.90.1720.10">
    <property type="entry name" value="endopeptidase domain like (from Nostoc punctiforme)"/>
    <property type="match status" value="1"/>
</dbReference>
<evidence type="ECO:0000313" key="10">
    <source>
        <dbReference type="Proteomes" id="UP000245216"/>
    </source>
</evidence>
<dbReference type="GO" id="GO:0006508">
    <property type="term" value="P:proteolysis"/>
    <property type="evidence" value="ECO:0007669"/>
    <property type="project" value="UniProtKB-KW"/>
</dbReference>
<dbReference type="GO" id="GO:0008234">
    <property type="term" value="F:cysteine-type peptidase activity"/>
    <property type="evidence" value="ECO:0007669"/>
    <property type="project" value="UniProtKB-KW"/>
</dbReference>
<dbReference type="PANTHER" id="PTHR47053">
    <property type="entry name" value="MUREIN DD-ENDOPEPTIDASE MEPH-RELATED"/>
    <property type="match status" value="1"/>
</dbReference>
<evidence type="ECO:0000256" key="4">
    <source>
        <dbReference type="ARBA" id="ARBA00022807"/>
    </source>
</evidence>
<dbReference type="InterPro" id="IPR038765">
    <property type="entry name" value="Papain-like_cys_pep_sf"/>
</dbReference>
<dbReference type="EMBL" id="QEXO01000004">
    <property type="protein sequence ID" value="PWE12953.1"/>
    <property type="molecule type" value="Genomic_DNA"/>
</dbReference>
<reference evidence="8 10" key="2">
    <citation type="submission" date="2018-05" db="EMBL/GenBank/DDBJ databases">
        <authorList>
            <person name="Lanie J.A."/>
            <person name="Ng W.-L."/>
            <person name="Kazmierczak K.M."/>
            <person name="Andrzejewski T.M."/>
            <person name="Davidsen T.M."/>
            <person name="Wayne K.J."/>
            <person name="Tettelin H."/>
            <person name="Glass J.I."/>
            <person name="Rusch D."/>
            <person name="Podicherti R."/>
            <person name="Tsui H.-C.T."/>
            <person name="Winkler M.E."/>
        </authorList>
    </citation>
    <scope>NUCLEOTIDE SEQUENCE [LARGE SCALE GENOMIC DNA]</scope>
    <source>
        <strain evidence="8 10">YBY</strain>
    </source>
</reference>
<dbReference type="STRING" id="511.UZ73_15390"/>
<dbReference type="InterPro" id="IPR000064">
    <property type="entry name" value="NLP_P60_dom"/>
</dbReference>
<evidence type="ECO:0000259" key="7">
    <source>
        <dbReference type="PROSITE" id="PS51935"/>
    </source>
</evidence>
<accession>A0A2U2BG13</accession>